<dbReference type="EMBL" id="JALQCW010000088">
    <property type="protein sequence ID" value="MCK9801544.1"/>
    <property type="molecule type" value="Genomic_DNA"/>
</dbReference>
<dbReference type="PROSITE" id="PS50088">
    <property type="entry name" value="ANK_REPEAT"/>
    <property type="match status" value="3"/>
</dbReference>
<protein>
    <submittedName>
        <fullName evidence="5">Ankyrin repeat domain-containing protein</fullName>
    </submittedName>
</protein>
<dbReference type="Gene3D" id="1.25.40.20">
    <property type="entry name" value="Ankyrin repeat-containing domain"/>
    <property type="match status" value="1"/>
</dbReference>
<evidence type="ECO:0000313" key="5">
    <source>
        <dbReference type="EMBL" id="MCK9801544.1"/>
    </source>
</evidence>
<dbReference type="AlphaFoldDB" id="A0A9X1Z0V5"/>
<dbReference type="PROSITE" id="PS50297">
    <property type="entry name" value="ANK_REP_REGION"/>
    <property type="match status" value="3"/>
</dbReference>
<evidence type="ECO:0000256" key="1">
    <source>
        <dbReference type="ARBA" id="ARBA00022737"/>
    </source>
</evidence>
<dbReference type="InterPro" id="IPR036770">
    <property type="entry name" value="Ankyrin_rpt-contain_sf"/>
</dbReference>
<reference evidence="5 6" key="1">
    <citation type="journal article" date="2022" name="Int. J. Syst. Evol. Microbiol.">
        <title>Pseudomonas aegrilactucae sp. nov. and Pseudomonas morbosilactucae sp. nov., pathogens causing bacterial rot of lettuce in Japan.</title>
        <authorList>
            <person name="Sawada H."/>
            <person name="Fujikawa T."/>
            <person name="Satou M."/>
        </authorList>
    </citation>
    <scope>NUCLEOTIDE SEQUENCE [LARGE SCALE GENOMIC DNA]</scope>
    <source>
        <strain evidence="5 6">MAFF 302030</strain>
    </source>
</reference>
<dbReference type="SMART" id="SM00248">
    <property type="entry name" value="ANK"/>
    <property type="match status" value="3"/>
</dbReference>
<evidence type="ECO:0000313" key="6">
    <source>
        <dbReference type="Proteomes" id="UP001155059"/>
    </source>
</evidence>
<dbReference type="GO" id="GO:0004842">
    <property type="term" value="F:ubiquitin-protein transferase activity"/>
    <property type="evidence" value="ECO:0007669"/>
    <property type="project" value="TreeGrafter"/>
</dbReference>
<reference evidence="5 6" key="2">
    <citation type="journal article" date="2023" name="Plant Pathol.">
        <title>Dismantling and reorganizing Pseudomonas marginalis sensu#lato.</title>
        <authorList>
            <person name="Sawada H."/>
            <person name="Fujikawa T."/>
            <person name="Satou M."/>
        </authorList>
    </citation>
    <scope>NUCLEOTIDE SEQUENCE [LARGE SCALE GENOMIC DNA]</scope>
    <source>
        <strain evidence="5 6">MAFF 302030</strain>
    </source>
</reference>
<comment type="caution">
    <text evidence="5">The sequence shown here is derived from an EMBL/GenBank/DDBJ whole genome shotgun (WGS) entry which is preliminary data.</text>
</comment>
<evidence type="ECO:0000256" key="2">
    <source>
        <dbReference type="ARBA" id="ARBA00023043"/>
    </source>
</evidence>
<dbReference type="PANTHER" id="PTHR24171:SF8">
    <property type="entry name" value="BRCA1-ASSOCIATED RING DOMAIN PROTEIN 1"/>
    <property type="match status" value="1"/>
</dbReference>
<name>A0A9X1Z0V5_9PSED</name>
<dbReference type="RefSeq" id="WP_268266907.1">
    <property type="nucleotide sequence ID" value="NZ_JALQCW010000088.1"/>
</dbReference>
<sequence>MSHLLAKAAENGNLPDLLRLLDAGADIEWTHKGTGRSALLFATLAGHPALVTALLDRGAQIDRQCKALGYSALAWAAHEGDVALVQLLIERGADLDLASPELRRTPLMCAAQAGQAEALEQLLQAGADGRLLDFKQQNAWALARDKGHETIMQRLEQAGAGAPPAAERPPTLAWPDTAAEATSDPVQVVRAYTLAMHAWEHQGNALSAADPEHHTPPDFWAQQQQIVARYCTPRPRAYQHQSYGVPTTYAPSDLLLGCEPLSGTRSEVLIRDSRERGGVQYEHRFVVKCSAGAWRIDSVKRRMAGTETWRSGIL</sequence>
<dbReference type="PANTHER" id="PTHR24171">
    <property type="entry name" value="ANKYRIN REPEAT DOMAIN-CONTAINING PROTEIN 39-RELATED"/>
    <property type="match status" value="1"/>
</dbReference>
<dbReference type="GO" id="GO:0085020">
    <property type="term" value="P:protein K6-linked ubiquitination"/>
    <property type="evidence" value="ECO:0007669"/>
    <property type="project" value="TreeGrafter"/>
</dbReference>
<dbReference type="Proteomes" id="UP001155059">
    <property type="component" value="Unassembled WGS sequence"/>
</dbReference>
<dbReference type="InterPro" id="IPR002110">
    <property type="entry name" value="Ankyrin_rpt"/>
</dbReference>
<evidence type="ECO:0000256" key="3">
    <source>
        <dbReference type="PROSITE-ProRule" id="PRU00023"/>
    </source>
</evidence>
<evidence type="ECO:0000259" key="4">
    <source>
        <dbReference type="Pfam" id="PF15655"/>
    </source>
</evidence>
<feature type="repeat" description="ANK" evidence="3">
    <location>
        <begin position="34"/>
        <end position="66"/>
    </location>
</feature>
<keyword evidence="1" id="KW-0677">Repeat</keyword>
<dbReference type="Pfam" id="PF15655">
    <property type="entry name" value="Imm-NTF2"/>
    <property type="match status" value="1"/>
</dbReference>
<feature type="domain" description="NTF2 fold immunity protein" evidence="4">
    <location>
        <begin position="186"/>
        <end position="309"/>
    </location>
</feature>
<keyword evidence="2 3" id="KW-0040">ANK repeat</keyword>
<feature type="repeat" description="ANK" evidence="3">
    <location>
        <begin position="68"/>
        <end position="100"/>
    </location>
</feature>
<feature type="repeat" description="ANK" evidence="3">
    <location>
        <begin position="102"/>
        <end position="134"/>
    </location>
</feature>
<dbReference type="SUPFAM" id="SSF48403">
    <property type="entry name" value="Ankyrin repeat"/>
    <property type="match status" value="1"/>
</dbReference>
<dbReference type="Pfam" id="PF00023">
    <property type="entry name" value="Ank"/>
    <property type="match status" value="1"/>
</dbReference>
<gene>
    <name evidence="5" type="ORF">M1B34_28725</name>
</gene>
<accession>A0A9X1Z0V5</accession>
<proteinExistence type="predicted"/>
<dbReference type="Pfam" id="PF12796">
    <property type="entry name" value="Ank_2"/>
    <property type="match status" value="1"/>
</dbReference>
<organism evidence="5 6">
    <name type="scientific">Pseudomonas morbosilactucae</name>
    <dbReference type="NCBI Taxonomy" id="2938197"/>
    <lineage>
        <taxon>Bacteria</taxon>
        <taxon>Pseudomonadati</taxon>
        <taxon>Pseudomonadota</taxon>
        <taxon>Gammaproteobacteria</taxon>
        <taxon>Pseudomonadales</taxon>
        <taxon>Pseudomonadaceae</taxon>
        <taxon>Pseudomonas</taxon>
    </lineage>
</organism>
<dbReference type="InterPro" id="IPR028049">
    <property type="entry name" value="Imm-NTF2"/>
</dbReference>